<evidence type="ECO:0000313" key="2">
    <source>
        <dbReference type="Proteomes" id="UP000438429"/>
    </source>
</evidence>
<dbReference type="Proteomes" id="UP000438429">
    <property type="component" value="Unassembled WGS sequence"/>
</dbReference>
<organism evidence="1 2">
    <name type="scientific">Scophthalmus maximus</name>
    <name type="common">Turbot</name>
    <name type="synonym">Psetta maxima</name>
    <dbReference type="NCBI Taxonomy" id="52904"/>
    <lineage>
        <taxon>Eukaryota</taxon>
        <taxon>Metazoa</taxon>
        <taxon>Chordata</taxon>
        <taxon>Craniata</taxon>
        <taxon>Vertebrata</taxon>
        <taxon>Euteleostomi</taxon>
        <taxon>Actinopterygii</taxon>
        <taxon>Neopterygii</taxon>
        <taxon>Teleostei</taxon>
        <taxon>Neoteleostei</taxon>
        <taxon>Acanthomorphata</taxon>
        <taxon>Carangaria</taxon>
        <taxon>Pleuronectiformes</taxon>
        <taxon>Pleuronectoidei</taxon>
        <taxon>Scophthalmidae</taxon>
        <taxon>Scophthalmus</taxon>
    </lineage>
</organism>
<proteinExistence type="predicted"/>
<sequence length="113" mass="12912">MVRAHQMSTNLISSASFSAAQLPSYDSLRFCLAVFRQPHTGRHFDVLVQSPRPIRGPPYLWHMTDSHQLYSFDRELQVTPWSLGAVLTNIVSLTDMLNSSDRKTMQLHPNTQQ</sequence>
<name>A0A6A4TFM8_SCOMX</name>
<comment type="caution">
    <text evidence="1">The sequence shown here is derived from an EMBL/GenBank/DDBJ whole genome shotgun (WGS) entry which is preliminary data.</text>
</comment>
<gene>
    <name evidence="1" type="ORF">F2P81_005556</name>
</gene>
<protein>
    <submittedName>
        <fullName evidence="1">Uncharacterized protein</fullName>
    </submittedName>
</protein>
<dbReference type="AlphaFoldDB" id="A0A6A4TFM8"/>
<dbReference type="EMBL" id="VEVO01000005">
    <property type="protein sequence ID" value="KAF0042024.1"/>
    <property type="molecule type" value="Genomic_DNA"/>
</dbReference>
<reference evidence="1 2" key="1">
    <citation type="submission" date="2019-06" db="EMBL/GenBank/DDBJ databases">
        <title>Draft genomes of female and male turbot (Scophthalmus maximus).</title>
        <authorList>
            <person name="Xu H."/>
            <person name="Xu X.-W."/>
            <person name="Shao C."/>
            <person name="Chen S."/>
        </authorList>
    </citation>
    <scope>NUCLEOTIDE SEQUENCE [LARGE SCALE GENOMIC DNA]</scope>
    <source>
        <strain evidence="1">Ysfricsl-2016a</strain>
        <tissue evidence="1">Blood</tissue>
    </source>
</reference>
<accession>A0A6A4TFM8</accession>
<evidence type="ECO:0000313" key="1">
    <source>
        <dbReference type="EMBL" id="KAF0042024.1"/>
    </source>
</evidence>